<dbReference type="RefSeq" id="WP_093520673.1">
    <property type="nucleotide sequence ID" value="NZ_FOSK01000007.1"/>
</dbReference>
<dbReference type="Gene3D" id="3.40.605.10">
    <property type="entry name" value="Aldehyde Dehydrogenase, Chain A, domain 1"/>
    <property type="match status" value="1"/>
</dbReference>
<reference evidence="6 7" key="1">
    <citation type="submission" date="2016-10" db="EMBL/GenBank/DDBJ databases">
        <authorList>
            <person name="Varghese N."/>
            <person name="Submissions S."/>
        </authorList>
    </citation>
    <scope>NUCLEOTIDE SEQUENCE [LARGE SCALE GENOMIC DNA]</scope>
    <source>
        <strain evidence="6 7">DSM 16392</strain>
    </source>
</reference>
<evidence type="ECO:0000256" key="1">
    <source>
        <dbReference type="ARBA" id="ARBA00009986"/>
    </source>
</evidence>
<evidence type="ECO:0000256" key="2">
    <source>
        <dbReference type="ARBA" id="ARBA00023002"/>
    </source>
</evidence>
<dbReference type="PROSITE" id="PS00687">
    <property type="entry name" value="ALDEHYDE_DEHYDR_GLU"/>
    <property type="match status" value="1"/>
</dbReference>
<accession>A0A1I4BC47</accession>
<keyword evidence="7" id="KW-1185">Reference proteome</keyword>
<dbReference type="InterPro" id="IPR015590">
    <property type="entry name" value="Aldehyde_DH_dom"/>
</dbReference>
<evidence type="ECO:0000313" key="7">
    <source>
        <dbReference type="Proteomes" id="UP000199598"/>
    </source>
</evidence>
<dbReference type="InterPro" id="IPR016162">
    <property type="entry name" value="Ald_DH_N"/>
</dbReference>
<name>A0A1I4BC47_9HYPH</name>
<dbReference type="PANTHER" id="PTHR43353">
    <property type="entry name" value="SUCCINATE-SEMIALDEHYDE DEHYDROGENASE, MITOCHONDRIAL"/>
    <property type="match status" value="1"/>
</dbReference>
<dbReference type="InterPro" id="IPR029510">
    <property type="entry name" value="Ald_DH_CS_GLU"/>
</dbReference>
<dbReference type="PANTHER" id="PTHR43353:SF5">
    <property type="entry name" value="SUCCINATE-SEMIALDEHYDE DEHYDROGENASE, MITOCHONDRIAL"/>
    <property type="match status" value="1"/>
</dbReference>
<dbReference type="PROSITE" id="PS00070">
    <property type="entry name" value="ALDEHYDE_DEHYDR_CYS"/>
    <property type="match status" value="1"/>
</dbReference>
<dbReference type="InterPro" id="IPR016161">
    <property type="entry name" value="Ald_DH/histidinol_DH"/>
</dbReference>
<dbReference type="InterPro" id="IPR050740">
    <property type="entry name" value="Aldehyde_DH_Superfamily"/>
</dbReference>
<dbReference type="EMBL" id="FOSK01000007">
    <property type="protein sequence ID" value="SFK66378.1"/>
    <property type="molecule type" value="Genomic_DNA"/>
</dbReference>
<gene>
    <name evidence="6" type="ORF">SAMN04488518_107277</name>
</gene>
<evidence type="ECO:0000259" key="5">
    <source>
        <dbReference type="Pfam" id="PF00171"/>
    </source>
</evidence>
<dbReference type="InterPro" id="IPR016163">
    <property type="entry name" value="Ald_DH_C"/>
</dbReference>
<evidence type="ECO:0000313" key="6">
    <source>
        <dbReference type="EMBL" id="SFK66378.1"/>
    </source>
</evidence>
<evidence type="ECO:0000256" key="3">
    <source>
        <dbReference type="PROSITE-ProRule" id="PRU10007"/>
    </source>
</evidence>
<proteinExistence type="inferred from homology"/>
<evidence type="ECO:0000256" key="4">
    <source>
        <dbReference type="RuleBase" id="RU003345"/>
    </source>
</evidence>
<dbReference type="Gene3D" id="3.40.309.10">
    <property type="entry name" value="Aldehyde Dehydrogenase, Chain A, domain 2"/>
    <property type="match status" value="1"/>
</dbReference>
<dbReference type="SUPFAM" id="SSF53720">
    <property type="entry name" value="ALDH-like"/>
    <property type="match status" value="1"/>
</dbReference>
<sequence length="491" mass="52318">MSTTLSATKEIPLLREACLIGGKWVSGDESNSISVNNPATGEIIGRVPRFGRPETADAIDVAHAAFAVWSKMTAVERCNLMLRWADVITENQKDLAELLTIEMGKPLAESTGEVAITANYIRFFAEEGKRVYGDVIPSPWKDRRIMVTKEPIGVVGAITPWNFPSSMLGRKLAAALGSGCTVVAKPASQTPYSALILGELAEQAGIPTGVINIITGSAAQIADELCENDKVSKITFTGSTPVGKQLASKALANMKKVSMELGGNAPFIVFDSADLDKAVEGAIASKFRNSGQTCVCANRIYVQAGIYDEFSAKLKAAIEDQLCVGDGLKPGTNQGPLIDEHAVAKVEELITDAVSKGGTVVTGGKPDVQGGTFFEPTLLLNATPDMKVAKEETFGPFAPVFKFESEDDVVKMANDTEYGLACYFYTQDLGQTFRVMEALEYGLVGVNEGVITTEYAPFGGYKESGMGNEGSKYGVDDYINIKYSCIGGLGL</sequence>
<dbReference type="InterPro" id="IPR016160">
    <property type="entry name" value="Ald_DH_CS_CYS"/>
</dbReference>
<comment type="similarity">
    <text evidence="1 4">Belongs to the aldehyde dehydrogenase family.</text>
</comment>
<dbReference type="Pfam" id="PF00171">
    <property type="entry name" value="Aldedh"/>
    <property type="match status" value="1"/>
</dbReference>
<keyword evidence="2 4" id="KW-0560">Oxidoreductase</keyword>
<feature type="active site" evidence="3">
    <location>
        <position position="260"/>
    </location>
</feature>
<protein>
    <submittedName>
        <fullName evidence="6">Succinate-semialdehyde dehydrogenase / glutarate-semialdehyde dehydrogenase</fullName>
    </submittedName>
</protein>
<feature type="domain" description="Aldehyde dehydrogenase" evidence="5">
    <location>
        <begin position="24"/>
        <end position="482"/>
    </location>
</feature>
<dbReference type="InterPro" id="IPR010102">
    <property type="entry name" value="Succ_semiAld_DH"/>
</dbReference>
<comment type="caution">
    <text evidence="6">The sequence shown here is derived from an EMBL/GenBank/DDBJ whole genome shotgun (WGS) entry which is preliminary data.</text>
</comment>
<organism evidence="6 7">
    <name type="scientific">Pseudovibrio ascidiaceicola</name>
    <dbReference type="NCBI Taxonomy" id="285279"/>
    <lineage>
        <taxon>Bacteria</taxon>
        <taxon>Pseudomonadati</taxon>
        <taxon>Pseudomonadota</taxon>
        <taxon>Alphaproteobacteria</taxon>
        <taxon>Hyphomicrobiales</taxon>
        <taxon>Stappiaceae</taxon>
        <taxon>Pseudovibrio</taxon>
    </lineage>
</organism>
<dbReference type="NCBIfam" id="TIGR01780">
    <property type="entry name" value="SSADH"/>
    <property type="match status" value="1"/>
</dbReference>
<dbReference type="Proteomes" id="UP000199598">
    <property type="component" value="Unassembled WGS sequence"/>
</dbReference>
<dbReference type="CDD" id="cd07103">
    <property type="entry name" value="ALDH_F5_SSADH_GabD"/>
    <property type="match status" value="1"/>
</dbReference>